<dbReference type="SMART" id="SM00869">
    <property type="entry name" value="Autotransporter"/>
    <property type="match status" value="1"/>
</dbReference>
<dbReference type="AlphaFoldDB" id="A0A1X7AHL4"/>
<dbReference type="InterPro" id="IPR005546">
    <property type="entry name" value="Autotransporte_beta"/>
</dbReference>
<feature type="compositionally biased region" description="Low complexity" evidence="1">
    <location>
        <begin position="399"/>
        <end position="415"/>
    </location>
</feature>
<name>A0A1X7AHL4_9GAMM</name>
<feature type="compositionally biased region" description="Acidic residues" evidence="1">
    <location>
        <begin position="387"/>
        <end position="398"/>
    </location>
</feature>
<gene>
    <name evidence="3" type="primary">ompB_1</name>
    <name evidence="3" type="ORF">EHSB41UT_01369</name>
</gene>
<dbReference type="OrthoDB" id="6187096at2"/>
<dbReference type="RefSeq" id="WP_087108234.1">
    <property type="nucleotide sequence ID" value="NZ_CBCSCN010000009.1"/>
</dbReference>
<evidence type="ECO:0000313" key="4">
    <source>
        <dbReference type="Proteomes" id="UP000196573"/>
    </source>
</evidence>
<sequence>MSRTMPRIGSNKIPHSKLFARSVLALTISSICGFSGLAQAVPLVIKKPGQSNDVNYTGVTGDSSAIQLSKNNGTLGIGKKCHKATSTCTFTNTGTISSGGADAAVEVTEGAFFSLENDGEIVNANSEGTAIVVKSGAGPFNLNHNGILKGGTDTEEGAGIALDMQAASALTLTSSGEILGDIDSVADTDTDSIFFTGGEFNGNTNNIEQVTFSSGTTTVSSWFDMSEDGLGNERFVKVLSGARLKTGDLIIEGASFTLNEGATLELDLDEDSQGTEGEAVVDAEDETVDISQGTVFVLPAASHQSGSQDYYLIQAGTLEKDGYTLEISDLYTVSDSISSGGDLKVRIARTSEEPEDFITGNGGSEDEGKVFDEVLDVTTDIIQQYDEEQEAEDSDSDSDNSNSGSDNSGSNSTGGLTPEEKKERRDDAVILRDIVLRQPDAPSSVNLAGEFQPTVNGADIDLAQDFEKGATSLVAQRLDDVESGINAGSTMASRSFWMQVLYNEGRQKDQTYRGETIRGYRSRLSGLTLGLDTDVGHNWVVGAALSAGRGSVDKNGVKDNTDIDAYLGTLYARWQIDSRTSMDIFANYGVNKNDRTRYFDNINGTLDPAKASYDSHQYGLKAMLRWNWIAGKWLITPVVGMHYGRFNVDAYTEKESPAALTAEKQKYKVAEVGAGVGFSRTFQGSYGQITPEVQVMGWHDFAADAVEVTSRLVLGGDAFVARGADPERTTWNASAGLTWNRDERLELSGGYERNWRSGYHSDSVFARLEYRF</sequence>
<feature type="domain" description="Autotransporter" evidence="2">
    <location>
        <begin position="489"/>
        <end position="772"/>
    </location>
</feature>
<dbReference type="InterPro" id="IPR036709">
    <property type="entry name" value="Autotransporte_beta_dom_sf"/>
</dbReference>
<keyword evidence="4" id="KW-1185">Reference proteome</keyword>
<dbReference type="PROSITE" id="PS51208">
    <property type="entry name" value="AUTOTRANSPORTER"/>
    <property type="match status" value="1"/>
</dbReference>
<dbReference type="EMBL" id="FWPT01000003">
    <property type="protein sequence ID" value="SMA41969.1"/>
    <property type="molecule type" value="Genomic_DNA"/>
</dbReference>
<reference evidence="3 4" key="1">
    <citation type="submission" date="2017-03" db="EMBL/GenBank/DDBJ databases">
        <authorList>
            <person name="Afonso C.L."/>
            <person name="Miller P.J."/>
            <person name="Scott M.A."/>
            <person name="Spackman E."/>
            <person name="Goraichik I."/>
            <person name="Dimitrov K.M."/>
            <person name="Suarez D.L."/>
            <person name="Swayne D.E."/>
        </authorList>
    </citation>
    <scope>NUCLEOTIDE SEQUENCE [LARGE SCALE GENOMIC DNA]</scope>
    <source>
        <strain evidence="3">SB41UT1</strain>
    </source>
</reference>
<protein>
    <submittedName>
        <fullName evidence="3">Outer membrane protein B</fullName>
    </submittedName>
</protein>
<evidence type="ECO:0000259" key="2">
    <source>
        <dbReference type="PROSITE" id="PS51208"/>
    </source>
</evidence>
<evidence type="ECO:0000256" key="1">
    <source>
        <dbReference type="SAM" id="MobiDB-lite"/>
    </source>
</evidence>
<dbReference type="Gene3D" id="2.40.128.130">
    <property type="entry name" value="Autotransporter beta-domain"/>
    <property type="match status" value="1"/>
</dbReference>
<organism evidence="3 4">
    <name type="scientific">Parendozoicomonas haliclonae</name>
    <dbReference type="NCBI Taxonomy" id="1960125"/>
    <lineage>
        <taxon>Bacteria</taxon>
        <taxon>Pseudomonadati</taxon>
        <taxon>Pseudomonadota</taxon>
        <taxon>Gammaproteobacteria</taxon>
        <taxon>Oceanospirillales</taxon>
        <taxon>Endozoicomonadaceae</taxon>
        <taxon>Parendozoicomonas</taxon>
    </lineage>
</organism>
<evidence type="ECO:0000313" key="3">
    <source>
        <dbReference type="EMBL" id="SMA41969.1"/>
    </source>
</evidence>
<proteinExistence type="predicted"/>
<feature type="region of interest" description="Disordered" evidence="1">
    <location>
        <begin position="387"/>
        <end position="424"/>
    </location>
</feature>
<dbReference type="Pfam" id="PF03797">
    <property type="entry name" value="Autotransporter"/>
    <property type="match status" value="1"/>
</dbReference>
<dbReference type="Proteomes" id="UP000196573">
    <property type="component" value="Unassembled WGS sequence"/>
</dbReference>
<dbReference type="SUPFAM" id="SSF103515">
    <property type="entry name" value="Autotransporter"/>
    <property type="match status" value="1"/>
</dbReference>
<accession>A0A1X7AHL4</accession>